<dbReference type="Pfam" id="PF13531">
    <property type="entry name" value="SBP_bac_11"/>
    <property type="match status" value="1"/>
</dbReference>
<dbReference type="AlphaFoldDB" id="A0A7X1NL63"/>
<dbReference type="Gene3D" id="3.40.190.10">
    <property type="entry name" value="Periplasmic binding protein-like II"/>
    <property type="match status" value="2"/>
</dbReference>
<dbReference type="GO" id="GO:0015689">
    <property type="term" value="P:molybdate ion transport"/>
    <property type="evidence" value="ECO:0007669"/>
    <property type="project" value="TreeGrafter"/>
</dbReference>
<accession>A0A7X1NL63</accession>
<dbReference type="InterPro" id="IPR050682">
    <property type="entry name" value="ModA/WtpA"/>
</dbReference>
<dbReference type="EMBL" id="WHNP01000154">
    <property type="protein sequence ID" value="MPW23904.1"/>
    <property type="molecule type" value="Genomic_DNA"/>
</dbReference>
<name>A0A7X1NL63_9BURK</name>
<evidence type="ECO:0000313" key="2">
    <source>
        <dbReference type="Proteomes" id="UP000484381"/>
    </source>
</evidence>
<dbReference type="GO" id="GO:0030973">
    <property type="term" value="F:molybdate ion binding"/>
    <property type="evidence" value="ECO:0007669"/>
    <property type="project" value="TreeGrafter"/>
</dbReference>
<organism evidence="1 2">
    <name type="scientific">Paraburkholderia franconis</name>
    <dbReference type="NCBI Taxonomy" id="2654983"/>
    <lineage>
        <taxon>Bacteria</taxon>
        <taxon>Pseudomonadati</taxon>
        <taxon>Pseudomonadota</taxon>
        <taxon>Betaproteobacteria</taxon>
        <taxon>Burkholderiales</taxon>
        <taxon>Burkholderiaceae</taxon>
        <taxon>Paraburkholderia</taxon>
    </lineage>
</organism>
<dbReference type="PANTHER" id="PTHR30632">
    <property type="entry name" value="MOLYBDATE-BINDING PERIPLASMIC PROTEIN"/>
    <property type="match status" value="1"/>
</dbReference>
<dbReference type="SUPFAM" id="SSF53850">
    <property type="entry name" value="Periplasmic binding protein-like II"/>
    <property type="match status" value="1"/>
</dbReference>
<comment type="caution">
    <text evidence="1">The sequence shown here is derived from an EMBL/GenBank/DDBJ whole genome shotgun (WGS) entry which is preliminary data.</text>
</comment>
<evidence type="ECO:0000313" key="1">
    <source>
        <dbReference type="EMBL" id="MPW23904.1"/>
    </source>
</evidence>
<dbReference type="PANTHER" id="PTHR30632:SF11">
    <property type="entry name" value="BLR4797 PROTEIN"/>
    <property type="match status" value="1"/>
</dbReference>
<sequence>MQRSVVAQREWPTLEPGIERTRCPLAAVFAACDATAPEDVPSTWSGTVTIRKLRVRVFALCVAGTLLGSSAASADDVKVMISGGFASAYRELGPQFQETTGRTLTTVWGPVTGKAANAIPVRLSRGEWADVLIVVSYAIDDQIDAGKVVPGSKVDLARSAIGVVVREGEPKPDISSIDALRRTLLAAQSIVYPDNATGVYIGRELFERLGIAGRIAIKSRMIPAEQVADAVANGRAEIGFQQVVELLPAKGVTFAGSLPAELQRYTVYSGGICANAKNPAGAAALIRFLSSPDAVPAIIGSGLEPLPTAPAN</sequence>
<proteinExistence type="predicted"/>
<keyword evidence="2" id="KW-1185">Reference proteome</keyword>
<reference evidence="1 2" key="1">
    <citation type="submission" date="2019-10" db="EMBL/GenBank/DDBJ databases">
        <title>Paraburkholderia sp. isolated from nodules of Mimosa pudica from Brazilian Atlantic Forest soils.</title>
        <authorList>
            <person name="Paulitsch F."/>
            <person name="Hungria M."/>
            <person name="Dall'Agnol R."/>
        </authorList>
    </citation>
    <scope>NUCLEOTIDE SEQUENCE [LARGE SCALE GENOMIC DNA]</scope>
    <source>
        <strain evidence="1 2">CNPSo 3157</strain>
    </source>
</reference>
<dbReference type="Proteomes" id="UP000484381">
    <property type="component" value="Unassembled WGS sequence"/>
</dbReference>
<gene>
    <name evidence="1" type="ORF">GCT13_46355</name>
</gene>
<protein>
    <submittedName>
        <fullName evidence="1">ABC transporter substrate-binding protein</fullName>
    </submittedName>
</protein>